<keyword evidence="12 13" id="KW-0807">Transducer</keyword>
<evidence type="ECO:0000259" key="16">
    <source>
        <dbReference type="PROSITE" id="PS50262"/>
    </source>
</evidence>
<dbReference type="PROSITE" id="PS50262">
    <property type="entry name" value="G_PROTEIN_RECEP_F1_2"/>
    <property type="match status" value="1"/>
</dbReference>
<evidence type="ECO:0000256" key="3">
    <source>
        <dbReference type="ARBA" id="ARBA00022475"/>
    </source>
</evidence>
<evidence type="ECO:0000256" key="11">
    <source>
        <dbReference type="ARBA" id="ARBA00023180"/>
    </source>
</evidence>
<evidence type="ECO:0000256" key="12">
    <source>
        <dbReference type="ARBA" id="ARBA00023224"/>
    </source>
</evidence>
<evidence type="ECO:0000256" key="5">
    <source>
        <dbReference type="ARBA" id="ARBA00022692"/>
    </source>
</evidence>
<evidence type="ECO:0000256" key="14">
    <source>
        <dbReference type="RuleBase" id="RU363047"/>
    </source>
</evidence>
<feature type="transmembrane region" description="Helical" evidence="14">
    <location>
        <begin position="173"/>
        <end position="199"/>
    </location>
</feature>
<evidence type="ECO:0000256" key="9">
    <source>
        <dbReference type="ARBA" id="ARBA00023136"/>
    </source>
</evidence>
<feature type="transmembrane region" description="Helical" evidence="14">
    <location>
        <begin position="364"/>
        <end position="382"/>
    </location>
</feature>
<keyword evidence="5 13" id="KW-0812">Transmembrane</keyword>
<keyword evidence="3 14" id="KW-1003">Cell membrane</keyword>
<evidence type="ECO:0000256" key="15">
    <source>
        <dbReference type="SAM" id="SignalP"/>
    </source>
</evidence>
<feature type="transmembrane region" description="Helical" evidence="14">
    <location>
        <begin position="32"/>
        <end position="51"/>
    </location>
</feature>
<feature type="transmembrane region" description="Helical" evidence="14">
    <location>
        <begin position="116"/>
        <end position="140"/>
    </location>
</feature>
<keyword evidence="10 13" id="KW-0675">Receptor</keyword>
<dbReference type="Proteomes" id="UP000515202">
    <property type="component" value="Unplaced"/>
</dbReference>
<keyword evidence="9 14" id="KW-0472">Membrane</keyword>
<keyword evidence="4 14" id="KW-0716">Sensory transduction</keyword>
<feature type="domain" description="G-protein coupled receptors family 1 profile" evidence="16">
    <location>
        <begin position="13"/>
        <end position="263"/>
    </location>
</feature>
<dbReference type="Gene3D" id="1.20.1070.10">
    <property type="entry name" value="Rhodopsin 7-helix transmembrane proteins"/>
    <property type="match status" value="1"/>
</dbReference>
<dbReference type="CDD" id="cd15912">
    <property type="entry name" value="7tmA_OR6C-like"/>
    <property type="match status" value="1"/>
</dbReference>
<name>A0A6P3RLI4_PTEVA</name>
<dbReference type="PANTHER" id="PTHR26454:SF7">
    <property type="entry name" value="OLFACTORY RECEPTOR 6S1"/>
    <property type="match status" value="1"/>
</dbReference>
<dbReference type="Pfam" id="PF13853">
    <property type="entry name" value="7tm_4"/>
    <property type="match status" value="1"/>
</dbReference>
<dbReference type="RefSeq" id="XP_011383334.1">
    <property type="nucleotide sequence ID" value="XM_011385032.1"/>
</dbReference>
<evidence type="ECO:0000256" key="1">
    <source>
        <dbReference type="ARBA" id="ARBA00003929"/>
    </source>
</evidence>
<dbReference type="InterPro" id="IPR047132">
    <property type="entry name" value="Olfact_rcpt_6C-like"/>
</dbReference>
<dbReference type="GeneID" id="105308951"/>
<feature type="chain" id="PRO_5028236345" description="Olfactory receptor" evidence="15">
    <location>
        <begin position="24"/>
        <end position="385"/>
    </location>
</feature>
<dbReference type="InterPro" id="IPR000725">
    <property type="entry name" value="Olfact_rcpt"/>
</dbReference>
<evidence type="ECO:0000256" key="10">
    <source>
        <dbReference type="ARBA" id="ARBA00023170"/>
    </source>
</evidence>
<proteinExistence type="inferred from homology"/>
<gene>
    <name evidence="18" type="primary">LOC105308951</name>
</gene>
<dbReference type="PRINTS" id="PR00237">
    <property type="entry name" value="GPCRRHODOPSN"/>
</dbReference>
<evidence type="ECO:0000256" key="6">
    <source>
        <dbReference type="ARBA" id="ARBA00022725"/>
    </source>
</evidence>
<evidence type="ECO:0000313" key="17">
    <source>
        <dbReference type="Proteomes" id="UP000515202"/>
    </source>
</evidence>
<keyword evidence="11" id="KW-0325">Glycoprotein</keyword>
<dbReference type="KEGG" id="pvp:105308951"/>
<evidence type="ECO:0000256" key="8">
    <source>
        <dbReference type="ARBA" id="ARBA00023040"/>
    </source>
</evidence>
<keyword evidence="17" id="KW-1185">Reference proteome</keyword>
<feature type="non-terminal residue" evidence="18">
    <location>
        <position position="1"/>
    </location>
</feature>
<dbReference type="SUPFAM" id="SSF81321">
    <property type="entry name" value="Family A G protein-coupled receptor-like"/>
    <property type="match status" value="1"/>
</dbReference>
<dbReference type="GO" id="GO:0004930">
    <property type="term" value="F:G protein-coupled receptor activity"/>
    <property type="evidence" value="ECO:0007669"/>
    <property type="project" value="UniProtKB-KW"/>
</dbReference>
<dbReference type="InterPro" id="IPR017452">
    <property type="entry name" value="GPCR_Rhodpsn_7TM"/>
</dbReference>
<feature type="transmembrane region" description="Helical" evidence="14">
    <location>
        <begin position="211"/>
        <end position="233"/>
    </location>
</feature>
<keyword evidence="6 14" id="KW-0552">Olfaction</keyword>
<dbReference type="PROSITE" id="PS00237">
    <property type="entry name" value="G_PROTEIN_RECEP_F1_1"/>
    <property type="match status" value="1"/>
</dbReference>
<feature type="signal peptide" evidence="15">
    <location>
        <begin position="1"/>
        <end position="23"/>
    </location>
</feature>
<evidence type="ECO:0000256" key="13">
    <source>
        <dbReference type="RuleBase" id="RU000688"/>
    </source>
</evidence>
<feature type="transmembrane region" description="Helical" evidence="14">
    <location>
        <begin position="245"/>
        <end position="265"/>
    </location>
</feature>
<protein>
    <recommendedName>
        <fullName evidence="14">Olfactory receptor</fullName>
    </recommendedName>
</protein>
<keyword evidence="15" id="KW-0732">Signal</keyword>
<sequence>SSFLFFFLLTLTGNVLIVGVVGADTRLQTPMYFFLGNLSCLEILLTSVIIPKMLSNFLSRQQTISFAACITQFYFYFFLGASEFLLLAVMSVDRYLAICYPLHYPLLMNGTVCFRVALACWMGGLLPVLGPTVAVSLLPFCEQDAVVQHFFCDSGPLLRLACTNTKKLEETDFVLASLVIVSSLMITAVSYGHIVLAVLRIPSASGRQKAFSTCTSHLMVVTLFYGSAIFLYVRPSQSGSVDTNWAVTVVTTFVTPLLNPFIYALRNERVKEALTDMFRKVVAGFWGNLLLVKHFNKKTMRSRKIRSWRFGTKDHGIGAPMIPDKKMGLPYTQISGILVSASFMGTRGTGGNVTGEYQKRDQNAVWFEVANASVLGIISLILSSA</sequence>
<dbReference type="OrthoDB" id="9902777at2759"/>
<comment type="subcellular location">
    <subcellularLocation>
        <location evidence="2 14">Cell membrane</location>
        <topology evidence="2 14">Multi-pass membrane protein</topology>
    </subcellularLocation>
</comment>
<dbReference type="GO" id="GO:0004984">
    <property type="term" value="F:olfactory receptor activity"/>
    <property type="evidence" value="ECO:0007669"/>
    <property type="project" value="InterPro"/>
</dbReference>
<comment type="function">
    <text evidence="1">Putative odorant or sperm cell receptor.</text>
</comment>
<comment type="similarity">
    <text evidence="13">Belongs to the G-protein coupled receptor 1 family.</text>
</comment>
<dbReference type="GO" id="GO:0005886">
    <property type="term" value="C:plasma membrane"/>
    <property type="evidence" value="ECO:0007669"/>
    <property type="project" value="UniProtKB-SubCell"/>
</dbReference>
<keyword evidence="8 13" id="KW-0297">G-protein coupled receptor</keyword>
<dbReference type="InterPro" id="IPR000276">
    <property type="entry name" value="GPCR_Rhodpsn"/>
</dbReference>
<evidence type="ECO:0000256" key="2">
    <source>
        <dbReference type="ARBA" id="ARBA00004651"/>
    </source>
</evidence>
<dbReference type="PRINTS" id="PR00245">
    <property type="entry name" value="OLFACTORYR"/>
</dbReference>
<reference evidence="18" key="1">
    <citation type="submission" date="2025-08" db="UniProtKB">
        <authorList>
            <consortium name="RefSeq"/>
        </authorList>
    </citation>
    <scope>IDENTIFICATION</scope>
    <source>
        <tissue evidence="18">Kidney</tissue>
    </source>
</reference>
<accession>A0A6P3RLI4</accession>
<evidence type="ECO:0000256" key="7">
    <source>
        <dbReference type="ARBA" id="ARBA00022989"/>
    </source>
</evidence>
<dbReference type="FunFam" id="1.20.1070.10:FF:000010">
    <property type="entry name" value="Olfactory receptor"/>
    <property type="match status" value="1"/>
</dbReference>
<organism evidence="17 18">
    <name type="scientific">Pteropus vampyrus</name>
    <name type="common">Large flying fox</name>
    <dbReference type="NCBI Taxonomy" id="132908"/>
    <lineage>
        <taxon>Eukaryota</taxon>
        <taxon>Metazoa</taxon>
        <taxon>Chordata</taxon>
        <taxon>Craniata</taxon>
        <taxon>Vertebrata</taxon>
        <taxon>Euteleostomi</taxon>
        <taxon>Mammalia</taxon>
        <taxon>Eutheria</taxon>
        <taxon>Laurasiatheria</taxon>
        <taxon>Chiroptera</taxon>
        <taxon>Yinpterochiroptera</taxon>
        <taxon>Pteropodoidea</taxon>
        <taxon>Pteropodidae</taxon>
        <taxon>Pteropodinae</taxon>
        <taxon>Pteropus</taxon>
    </lineage>
</organism>
<evidence type="ECO:0000256" key="4">
    <source>
        <dbReference type="ARBA" id="ARBA00022606"/>
    </source>
</evidence>
<evidence type="ECO:0000313" key="18">
    <source>
        <dbReference type="RefSeq" id="XP_011383334.1"/>
    </source>
</evidence>
<keyword evidence="7 14" id="KW-1133">Transmembrane helix</keyword>
<dbReference type="AlphaFoldDB" id="A0A6P3RLI4"/>
<dbReference type="PANTHER" id="PTHR26454">
    <property type="entry name" value="OLFACTORY RECEPTOR"/>
    <property type="match status" value="1"/>
</dbReference>